<reference evidence="7" key="1">
    <citation type="journal article" date="2019" name="Int. J. Syst. Evol. Microbiol.">
        <title>The Global Catalogue of Microorganisms (GCM) 10K type strain sequencing project: providing services to taxonomists for standard genome sequencing and annotation.</title>
        <authorList>
            <consortium name="The Broad Institute Genomics Platform"/>
            <consortium name="The Broad Institute Genome Sequencing Center for Infectious Disease"/>
            <person name="Wu L."/>
            <person name="Ma J."/>
        </authorList>
    </citation>
    <scope>NUCLEOTIDE SEQUENCE [LARGE SCALE GENOMIC DNA]</scope>
    <source>
        <strain evidence="7">IBRC-M 10987</strain>
    </source>
</reference>
<accession>A0ABV8K8W4</accession>
<proteinExistence type="predicted"/>
<dbReference type="Gene3D" id="1.10.357.10">
    <property type="entry name" value="Tetracycline Repressor, domain 2"/>
    <property type="match status" value="1"/>
</dbReference>
<dbReference type="Gene3D" id="1.10.10.60">
    <property type="entry name" value="Homeodomain-like"/>
    <property type="match status" value="1"/>
</dbReference>
<dbReference type="RefSeq" id="WP_377721008.1">
    <property type="nucleotide sequence ID" value="NZ_JBHSAM010000033.1"/>
</dbReference>
<keyword evidence="1" id="KW-0805">Transcription regulation</keyword>
<gene>
    <name evidence="6" type="ORF">ACFOZ8_22490</name>
</gene>
<comment type="caution">
    <text evidence="6">The sequence shown here is derived from an EMBL/GenBank/DDBJ whole genome shotgun (WGS) entry which is preliminary data.</text>
</comment>
<dbReference type="InterPro" id="IPR001647">
    <property type="entry name" value="HTH_TetR"/>
</dbReference>
<dbReference type="PRINTS" id="PR00455">
    <property type="entry name" value="HTHTETR"/>
</dbReference>
<evidence type="ECO:0000313" key="6">
    <source>
        <dbReference type="EMBL" id="MFC4102389.1"/>
    </source>
</evidence>
<keyword evidence="2 4" id="KW-0238">DNA-binding</keyword>
<keyword evidence="3" id="KW-0804">Transcription</keyword>
<evidence type="ECO:0000256" key="3">
    <source>
        <dbReference type="ARBA" id="ARBA00023163"/>
    </source>
</evidence>
<name>A0ABV8K8W4_9BACL</name>
<dbReference type="InterPro" id="IPR050109">
    <property type="entry name" value="HTH-type_TetR-like_transc_reg"/>
</dbReference>
<dbReference type="SUPFAM" id="SSF48498">
    <property type="entry name" value="Tetracyclin repressor-like, C-terminal domain"/>
    <property type="match status" value="1"/>
</dbReference>
<keyword evidence="7" id="KW-1185">Reference proteome</keyword>
<evidence type="ECO:0000259" key="5">
    <source>
        <dbReference type="PROSITE" id="PS50977"/>
    </source>
</evidence>
<organism evidence="6 7">
    <name type="scientific">Paenibacillus xanthanilyticus</name>
    <dbReference type="NCBI Taxonomy" id="1783531"/>
    <lineage>
        <taxon>Bacteria</taxon>
        <taxon>Bacillati</taxon>
        <taxon>Bacillota</taxon>
        <taxon>Bacilli</taxon>
        <taxon>Bacillales</taxon>
        <taxon>Paenibacillaceae</taxon>
        <taxon>Paenibacillus</taxon>
    </lineage>
</organism>
<dbReference type="InterPro" id="IPR036271">
    <property type="entry name" value="Tet_transcr_reg_TetR-rel_C_sf"/>
</dbReference>
<dbReference type="PANTHER" id="PTHR30055:SF234">
    <property type="entry name" value="HTH-TYPE TRANSCRIPTIONAL REGULATOR BETI"/>
    <property type="match status" value="1"/>
</dbReference>
<dbReference type="Proteomes" id="UP001595715">
    <property type="component" value="Unassembled WGS sequence"/>
</dbReference>
<dbReference type="PROSITE" id="PS50977">
    <property type="entry name" value="HTH_TETR_2"/>
    <property type="match status" value="1"/>
</dbReference>
<dbReference type="InterPro" id="IPR009057">
    <property type="entry name" value="Homeodomain-like_sf"/>
</dbReference>
<evidence type="ECO:0000256" key="4">
    <source>
        <dbReference type="PROSITE-ProRule" id="PRU00335"/>
    </source>
</evidence>
<feature type="DNA-binding region" description="H-T-H motif" evidence="4">
    <location>
        <begin position="35"/>
        <end position="54"/>
    </location>
</feature>
<dbReference type="SUPFAM" id="SSF46689">
    <property type="entry name" value="Homeodomain-like"/>
    <property type="match status" value="1"/>
</dbReference>
<evidence type="ECO:0000313" key="7">
    <source>
        <dbReference type="Proteomes" id="UP001595715"/>
    </source>
</evidence>
<protein>
    <submittedName>
        <fullName evidence="6">TetR/AcrR family transcriptional regulator</fullName>
    </submittedName>
</protein>
<sequence>MPRNLLRDTQMREKRRRDILDAAASVFARRGLLTKIDDIAVEAGRSHGHVYSYFKSKEELLLAVIKRGQDIYGEQLQMALELEGKASDKFRYIASKVLSQESNADSYMVLLQAIFTDLLDDEEKQKIRQRGKMNRQLLIELIKEGQADGSVRQGDPIQLATLFATLIQNLMLLKIREYEPANETTIDLLIQMIGP</sequence>
<dbReference type="EMBL" id="JBHSAM010000033">
    <property type="protein sequence ID" value="MFC4102389.1"/>
    <property type="molecule type" value="Genomic_DNA"/>
</dbReference>
<dbReference type="PANTHER" id="PTHR30055">
    <property type="entry name" value="HTH-TYPE TRANSCRIPTIONAL REGULATOR RUTR"/>
    <property type="match status" value="1"/>
</dbReference>
<evidence type="ECO:0000256" key="2">
    <source>
        <dbReference type="ARBA" id="ARBA00023125"/>
    </source>
</evidence>
<dbReference type="Pfam" id="PF00440">
    <property type="entry name" value="TetR_N"/>
    <property type="match status" value="1"/>
</dbReference>
<feature type="domain" description="HTH tetR-type" evidence="5">
    <location>
        <begin position="13"/>
        <end position="72"/>
    </location>
</feature>
<evidence type="ECO:0000256" key="1">
    <source>
        <dbReference type="ARBA" id="ARBA00023015"/>
    </source>
</evidence>